<dbReference type="InterPro" id="IPR036390">
    <property type="entry name" value="WH_DNA-bd_sf"/>
</dbReference>
<reference evidence="5 6" key="1">
    <citation type="submission" date="2015-07" db="EMBL/GenBank/DDBJ databases">
        <title>Complete genome sequence of Mycobacterium goodii X7B, a facultative thermophilic biodesulfurizing bacterium.</title>
        <authorList>
            <person name="Yu B."/>
            <person name="Li F."/>
            <person name="Xu P."/>
        </authorList>
    </citation>
    <scope>NUCLEOTIDE SEQUENCE [LARGE SCALE GENOMIC DNA]</scope>
    <source>
        <strain evidence="5 6">X7B</strain>
    </source>
</reference>
<organism evidence="5 6">
    <name type="scientific">Mycolicibacterium goodii</name>
    <name type="common">Mycobacterium goodii</name>
    <dbReference type="NCBI Taxonomy" id="134601"/>
    <lineage>
        <taxon>Bacteria</taxon>
        <taxon>Bacillati</taxon>
        <taxon>Actinomycetota</taxon>
        <taxon>Actinomycetes</taxon>
        <taxon>Mycobacteriales</taxon>
        <taxon>Mycobacteriaceae</taxon>
        <taxon>Mycolicibacterium</taxon>
    </lineage>
</organism>
<evidence type="ECO:0000256" key="1">
    <source>
        <dbReference type="ARBA" id="ARBA00023015"/>
    </source>
</evidence>
<dbReference type="Pfam" id="PF07729">
    <property type="entry name" value="FCD"/>
    <property type="match status" value="1"/>
</dbReference>
<evidence type="ECO:0000313" key="6">
    <source>
        <dbReference type="Proteomes" id="UP000062255"/>
    </source>
</evidence>
<proteinExistence type="predicted"/>
<dbReference type="InterPro" id="IPR036388">
    <property type="entry name" value="WH-like_DNA-bd_sf"/>
</dbReference>
<dbReference type="AlphaFoldDB" id="A0A0K0X0E9"/>
<feature type="domain" description="HTH gntR-type" evidence="4">
    <location>
        <begin position="9"/>
        <end position="76"/>
    </location>
</feature>
<accession>A0A0K0X0E9</accession>
<dbReference type="Gene3D" id="1.10.10.10">
    <property type="entry name" value="Winged helix-like DNA-binding domain superfamily/Winged helix DNA-binding domain"/>
    <property type="match status" value="1"/>
</dbReference>
<protein>
    <submittedName>
        <fullName evidence="5">GntR family transcriptional regulator</fullName>
    </submittedName>
</protein>
<keyword evidence="2" id="KW-0238">DNA-binding</keyword>
<dbReference type="Pfam" id="PF00392">
    <property type="entry name" value="GntR"/>
    <property type="match status" value="1"/>
</dbReference>
<dbReference type="PATRIC" id="fig|134601.6.peg.307"/>
<dbReference type="RefSeq" id="WP_049743164.1">
    <property type="nucleotide sequence ID" value="NZ_CP012150.1"/>
</dbReference>
<dbReference type="KEGG" id="mgo:AFA91_01470"/>
<dbReference type="Gene3D" id="1.20.120.530">
    <property type="entry name" value="GntR ligand-binding domain-like"/>
    <property type="match status" value="1"/>
</dbReference>
<dbReference type="GO" id="GO:0003700">
    <property type="term" value="F:DNA-binding transcription factor activity"/>
    <property type="evidence" value="ECO:0007669"/>
    <property type="project" value="InterPro"/>
</dbReference>
<dbReference type="SMART" id="SM00895">
    <property type="entry name" value="FCD"/>
    <property type="match status" value="1"/>
</dbReference>
<evidence type="ECO:0000256" key="2">
    <source>
        <dbReference type="ARBA" id="ARBA00023125"/>
    </source>
</evidence>
<dbReference type="InterPro" id="IPR000524">
    <property type="entry name" value="Tscrpt_reg_HTH_GntR"/>
</dbReference>
<dbReference type="STRING" id="134601.AFA91_01470"/>
<evidence type="ECO:0000259" key="4">
    <source>
        <dbReference type="PROSITE" id="PS50949"/>
    </source>
</evidence>
<dbReference type="SMART" id="SM00345">
    <property type="entry name" value="HTH_GNTR"/>
    <property type="match status" value="1"/>
</dbReference>
<evidence type="ECO:0000313" key="5">
    <source>
        <dbReference type="EMBL" id="AKS30763.1"/>
    </source>
</evidence>
<dbReference type="InterPro" id="IPR008920">
    <property type="entry name" value="TF_FadR/GntR_C"/>
</dbReference>
<dbReference type="PRINTS" id="PR00035">
    <property type="entry name" value="HTHGNTR"/>
</dbReference>
<gene>
    <name evidence="5" type="ORF">AFA91_01470</name>
</gene>
<evidence type="ECO:0000256" key="3">
    <source>
        <dbReference type="ARBA" id="ARBA00023163"/>
    </source>
</evidence>
<keyword evidence="3" id="KW-0804">Transcription</keyword>
<dbReference type="OrthoDB" id="3570892at2"/>
<sequence length="222" mass="24010">MLVDERGRGSESADVAGRIRAAILDGEFAPNQRLVEADLCEQFAVSRSAVRGALQELATQGLIERIQNRGARVRSVSLEEAVEITEVRMVVEGLCAAKAAQHITAEQIAELTELRAALTASVESGDVMGYSKLNQLLHKRVREIGAQHTAADILERLRGQLVRHQFRLAMHPGRITVSLAEHIAIIDTVCAGDPERAEAAMRAHLDSVIAALRDVGAGRQGN</sequence>
<dbReference type="SUPFAM" id="SSF48008">
    <property type="entry name" value="GntR ligand-binding domain-like"/>
    <property type="match status" value="1"/>
</dbReference>
<name>A0A0K0X0E9_MYCGD</name>
<dbReference type="CDD" id="cd07377">
    <property type="entry name" value="WHTH_GntR"/>
    <property type="match status" value="1"/>
</dbReference>
<dbReference type="PANTHER" id="PTHR43537:SF24">
    <property type="entry name" value="GLUCONATE OPERON TRANSCRIPTIONAL REPRESSOR"/>
    <property type="match status" value="1"/>
</dbReference>
<dbReference type="PANTHER" id="PTHR43537">
    <property type="entry name" value="TRANSCRIPTIONAL REGULATOR, GNTR FAMILY"/>
    <property type="match status" value="1"/>
</dbReference>
<dbReference type="PROSITE" id="PS50949">
    <property type="entry name" value="HTH_GNTR"/>
    <property type="match status" value="1"/>
</dbReference>
<dbReference type="GO" id="GO:0003677">
    <property type="term" value="F:DNA binding"/>
    <property type="evidence" value="ECO:0007669"/>
    <property type="project" value="UniProtKB-KW"/>
</dbReference>
<dbReference type="EMBL" id="CP012150">
    <property type="protein sequence ID" value="AKS30763.1"/>
    <property type="molecule type" value="Genomic_DNA"/>
</dbReference>
<dbReference type="Proteomes" id="UP000062255">
    <property type="component" value="Chromosome"/>
</dbReference>
<keyword evidence="1" id="KW-0805">Transcription regulation</keyword>
<dbReference type="SUPFAM" id="SSF46785">
    <property type="entry name" value="Winged helix' DNA-binding domain"/>
    <property type="match status" value="1"/>
</dbReference>
<dbReference type="InterPro" id="IPR011711">
    <property type="entry name" value="GntR_C"/>
</dbReference>